<keyword evidence="1" id="KW-0732">Signal</keyword>
<dbReference type="RefSeq" id="XP_041294631.1">
    <property type="nucleotide sequence ID" value="XM_041436808.1"/>
</dbReference>
<organism evidence="2 3">
    <name type="scientific">Suillus discolor</name>
    <dbReference type="NCBI Taxonomy" id="1912936"/>
    <lineage>
        <taxon>Eukaryota</taxon>
        <taxon>Fungi</taxon>
        <taxon>Dikarya</taxon>
        <taxon>Basidiomycota</taxon>
        <taxon>Agaricomycotina</taxon>
        <taxon>Agaricomycetes</taxon>
        <taxon>Agaricomycetidae</taxon>
        <taxon>Boletales</taxon>
        <taxon>Suillineae</taxon>
        <taxon>Suillaceae</taxon>
        <taxon>Suillus</taxon>
    </lineage>
</organism>
<evidence type="ECO:0008006" key="4">
    <source>
        <dbReference type="Google" id="ProtNLM"/>
    </source>
</evidence>
<dbReference type="GeneID" id="64699067"/>
<gene>
    <name evidence="2" type="ORF">F5147DRAFT_687029</name>
</gene>
<sequence>MFTIRFTLRAYFLATRIILPTTTSPASATAFSNPVSPDPFRIFYTSNSLTAFTVSASSPAERTIPPISHHHSFIS</sequence>
<dbReference type="Proteomes" id="UP000823399">
    <property type="component" value="Unassembled WGS sequence"/>
</dbReference>
<evidence type="ECO:0000256" key="1">
    <source>
        <dbReference type="SAM" id="SignalP"/>
    </source>
</evidence>
<dbReference type="AlphaFoldDB" id="A0A9P7FAT2"/>
<reference evidence="2" key="1">
    <citation type="journal article" date="2020" name="New Phytol.">
        <title>Comparative genomics reveals dynamic genome evolution in host specialist ectomycorrhizal fungi.</title>
        <authorList>
            <person name="Lofgren L.A."/>
            <person name="Nguyen N.H."/>
            <person name="Vilgalys R."/>
            <person name="Ruytinx J."/>
            <person name="Liao H.L."/>
            <person name="Branco S."/>
            <person name="Kuo A."/>
            <person name="LaButti K."/>
            <person name="Lipzen A."/>
            <person name="Andreopoulos W."/>
            <person name="Pangilinan J."/>
            <person name="Riley R."/>
            <person name="Hundley H."/>
            <person name="Na H."/>
            <person name="Barry K."/>
            <person name="Grigoriev I.V."/>
            <person name="Stajich J.E."/>
            <person name="Kennedy P.G."/>
        </authorList>
    </citation>
    <scope>NUCLEOTIDE SEQUENCE</scope>
    <source>
        <strain evidence="2">FC423</strain>
    </source>
</reference>
<evidence type="ECO:0000313" key="3">
    <source>
        <dbReference type="Proteomes" id="UP000823399"/>
    </source>
</evidence>
<protein>
    <recommendedName>
        <fullName evidence="4">Secreted protein</fullName>
    </recommendedName>
</protein>
<feature type="signal peptide" evidence="1">
    <location>
        <begin position="1"/>
        <end position="28"/>
    </location>
</feature>
<evidence type="ECO:0000313" key="2">
    <source>
        <dbReference type="EMBL" id="KAG2111272.1"/>
    </source>
</evidence>
<comment type="caution">
    <text evidence="2">The sequence shown here is derived from an EMBL/GenBank/DDBJ whole genome shotgun (WGS) entry which is preliminary data.</text>
</comment>
<accession>A0A9P7FAT2</accession>
<feature type="chain" id="PRO_5040270797" description="Secreted protein" evidence="1">
    <location>
        <begin position="29"/>
        <end position="75"/>
    </location>
</feature>
<keyword evidence="3" id="KW-1185">Reference proteome</keyword>
<dbReference type="EMBL" id="JABBWM010000018">
    <property type="protein sequence ID" value="KAG2111272.1"/>
    <property type="molecule type" value="Genomic_DNA"/>
</dbReference>
<name>A0A9P7FAT2_9AGAM</name>
<proteinExistence type="predicted"/>